<proteinExistence type="predicted"/>
<feature type="signal peptide" evidence="1">
    <location>
        <begin position="1"/>
        <end position="19"/>
    </location>
</feature>
<reference evidence="2" key="1">
    <citation type="submission" date="2023-06" db="EMBL/GenBank/DDBJ databases">
        <authorList>
            <person name="Noh H."/>
        </authorList>
    </citation>
    <scope>NUCLEOTIDE SEQUENCE</scope>
    <source>
        <strain evidence="2">DUCC20226</strain>
    </source>
</reference>
<evidence type="ECO:0000256" key="1">
    <source>
        <dbReference type="SAM" id="SignalP"/>
    </source>
</evidence>
<evidence type="ECO:0000313" key="2">
    <source>
        <dbReference type="EMBL" id="KAK2597264.1"/>
    </source>
</evidence>
<keyword evidence="3" id="KW-1185">Reference proteome</keyword>
<evidence type="ECO:0000313" key="3">
    <source>
        <dbReference type="Proteomes" id="UP001265746"/>
    </source>
</evidence>
<name>A0AAD9S3N1_PHOAM</name>
<sequence length="383" mass="43748">MLFTFLLGLLHLWAGVCDADVSMDDFKPVPFIYSNDYLAANSSDNKVIIVLAKKGQCMSYFGFANATLEGLASCELFCNPPQYNTWDCIAGDLQEDDWSNVFTDEHLFEWTPGTCKCWNSSDPTPSVEGDFPASPAKDLAAAEATKEVRDLSTYGYSVTTYSNNPEDMAGWNFWSIDFPNARVTSGSSCIGIFGVPKDNNDRHVMRIYEIWAGRDERDPTQKAFMHDDVIGFWRLNPLNRNLDDLKELVFNTVIEQTLNDMVTRVYRMVGADLMQPLGIFRDGQTNGEQQAFQLILTQSKFGKRMQQAIDEFEEFKNRRIEAFYFTDADEGFDFIIYFDGFALSKWQFQTRAVIPRAWQTGTLWAQSEQVEKMMTSKIRLVDT</sequence>
<accession>A0AAD9S3N1</accession>
<dbReference type="AlphaFoldDB" id="A0AAD9S3N1"/>
<protein>
    <submittedName>
        <fullName evidence="2">Uncharacterized protein</fullName>
    </submittedName>
</protein>
<feature type="chain" id="PRO_5042133573" evidence="1">
    <location>
        <begin position="20"/>
        <end position="383"/>
    </location>
</feature>
<dbReference type="Proteomes" id="UP001265746">
    <property type="component" value="Unassembled WGS sequence"/>
</dbReference>
<keyword evidence="1" id="KW-0732">Signal</keyword>
<gene>
    <name evidence="2" type="ORF">N8I77_013124</name>
</gene>
<organism evidence="2 3">
    <name type="scientific">Phomopsis amygdali</name>
    <name type="common">Fusicoccum amygdali</name>
    <dbReference type="NCBI Taxonomy" id="1214568"/>
    <lineage>
        <taxon>Eukaryota</taxon>
        <taxon>Fungi</taxon>
        <taxon>Dikarya</taxon>
        <taxon>Ascomycota</taxon>
        <taxon>Pezizomycotina</taxon>
        <taxon>Sordariomycetes</taxon>
        <taxon>Sordariomycetidae</taxon>
        <taxon>Diaporthales</taxon>
        <taxon>Diaporthaceae</taxon>
        <taxon>Diaporthe</taxon>
    </lineage>
</organism>
<comment type="caution">
    <text evidence="2">The sequence shown here is derived from an EMBL/GenBank/DDBJ whole genome shotgun (WGS) entry which is preliminary data.</text>
</comment>
<dbReference type="EMBL" id="JAUJFL010000010">
    <property type="protein sequence ID" value="KAK2597264.1"/>
    <property type="molecule type" value="Genomic_DNA"/>
</dbReference>